<evidence type="ECO:0000256" key="1">
    <source>
        <dbReference type="ARBA" id="ARBA00022723"/>
    </source>
</evidence>
<dbReference type="RefSeq" id="XP_064765671.1">
    <property type="nucleotide sequence ID" value="XM_064913769.1"/>
</dbReference>
<evidence type="ECO:0000256" key="4">
    <source>
        <dbReference type="ARBA" id="ARBA00023004"/>
    </source>
</evidence>
<evidence type="ECO:0000313" key="8">
    <source>
        <dbReference type="EMBL" id="KAK7202638.1"/>
    </source>
</evidence>
<dbReference type="InterPro" id="IPR019591">
    <property type="entry name" value="Mrp/NBP35_ATP-bd"/>
</dbReference>
<evidence type="ECO:0000313" key="9">
    <source>
        <dbReference type="Proteomes" id="UP001498771"/>
    </source>
</evidence>
<proteinExistence type="inferred from homology"/>
<keyword evidence="4" id="KW-0408">Iron</keyword>
<reference evidence="8 9" key="1">
    <citation type="submission" date="2024-03" db="EMBL/GenBank/DDBJ databases">
        <title>Genome-scale model development and genomic sequencing of the oleaginous clade Lipomyces.</title>
        <authorList>
            <consortium name="Lawrence Berkeley National Laboratory"/>
            <person name="Czajka J.J."/>
            <person name="Han Y."/>
            <person name="Kim J."/>
            <person name="Mondo S.J."/>
            <person name="Hofstad B.A."/>
            <person name="Robles A."/>
            <person name="Haridas S."/>
            <person name="Riley R."/>
            <person name="LaButti K."/>
            <person name="Pangilinan J."/>
            <person name="Andreopoulos W."/>
            <person name="Lipzen A."/>
            <person name="Yan J."/>
            <person name="Wang M."/>
            <person name="Ng V."/>
            <person name="Grigoriev I.V."/>
            <person name="Spatafora J.W."/>
            <person name="Magnuson J.K."/>
            <person name="Baker S.E."/>
            <person name="Pomraning K.R."/>
        </authorList>
    </citation>
    <scope>NUCLEOTIDE SEQUENCE [LARGE SCALE GENOMIC DNA]</scope>
    <source>
        <strain evidence="8 9">Phaff 52-87</strain>
    </source>
</reference>
<keyword evidence="3" id="KW-0067">ATP-binding</keyword>
<dbReference type="InterPro" id="IPR044304">
    <property type="entry name" value="NUBPL-like"/>
</dbReference>
<protein>
    <submittedName>
        <fullName evidence="8">P-loop containing nucleoside triphosphate hydrolase protein</fullName>
    </submittedName>
</protein>
<dbReference type="HAMAP" id="MF_02040">
    <property type="entry name" value="Mrp_NBP35"/>
    <property type="match status" value="1"/>
</dbReference>
<dbReference type="InterPro" id="IPR000808">
    <property type="entry name" value="Mrp-like_CS"/>
</dbReference>
<dbReference type="Pfam" id="PF10609">
    <property type="entry name" value="ParA"/>
    <property type="match status" value="1"/>
</dbReference>
<dbReference type="InterPro" id="IPR033756">
    <property type="entry name" value="YlxH/NBP35"/>
</dbReference>
<evidence type="ECO:0000256" key="2">
    <source>
        <dbReference type="ARBA" id="ARBA00022741"/>
    </source>
</evidence>
<feature type="region of interest" description="Disordered" evidence="7">
    <location>
        <begin position="23"/>
        <end position="42"/>
    </location>
</feature>
<dbReference type="InterPro" id="IPR027417">
    <property type="entry name" value="P-loop_NTPase"/>
</dbReference>
<evidence type="ECO:0000256" key="7">
    <source>
        <dbReference type="SAM" id="MobiDB-lite"/>
    </source>
</evidence>
<dbReference type="GeneID" id="90039281"/>
<accession>A0ABR1F0Q2</accession>
<keyword evidence="8" id="KW-0378">Hydrolase</keyword>
<dbReference type="EMBL" id="JBBJBU010000016">
    <property type="protein sequence ID" value="KAK7202638.1"/>
    <property type="molecule type" value="Genomic_DNA"/>
</dbReference>
<evidence type="ECO:0000256" key="3">
    <source>
        <dbReference type="ARBA" id="ARBA00022840"/>
    </source>
</evidence>
<dbReference type="Proteomes" id="UP001498771">
    <property type="component" value="Unassembled WGS sequence"/>
</dbReference>
<dbReference type="PANTHER" id="PTHR42961">
    <property type="entry name" value="IRON-SULFUR PROTEIN NUBPL"/>
    <property type="match status" value="1"/>
</dbReference>
<dbReference type="PROSITE" id="PS01215">
    <property type="entry name" value="MRP"/>
    <property type="match status" value="1"/>
</dbReference>
<comment type="caution">
    <text evidence="8">The sequence shown here is derived from an EMBL/GenBank/DDBJ whole genome shotgun (WGS) entry which is preliminary data.</text>
</comment>
<dbReference type="CDD" id="cd02037">
    <property type="entry name" value="Mrp_NBP35"/>
    <property type="match status" value="1"/>
</dbReference>
<sequence>MLSILRQQRACFSTSACRAAAGGIPMHDGKGRGAAPGIPRTMRGLPEKRRLRGVDKIVAVSSAKGGVGKSTVAVNLALAMAMKQKRVGILDADIFGPSVPKLLNLTGGEPNVTETTNRLIPLQNYGLKAMSMGFLLPDDDSPIVWRGLMVMKALQQLLHDVEWDGLDVLVLDLPPGTGDVQLTITQQLVVDGAVIVSTPQDIALLDAVKGINMFKKVNVPILGMVQNMSVFVCPNCDHEYHIFGEDGVPKQAKRLEVDVLGSVPLHPKICELSDKGTPVVIAEPESKNAKAYIDIAEKVLEKLKSS</sequence>
<keyword evidence="9" id="KW-1185">Reference proteome</keyword>
<dbReference type="SUPFAM" id="SSF52540">
    <property type="entry name" value="P-loop containing nucleoside triphosphate hydrolases"/>
    <property type="match status" value="1"/>
</dbReference>
<keyword evidence="1" id="KW-0479">Metal-binding</keyword>
<name>A0ABR1F0Q2_9ASCO</name>
<organism evidence="8 9">
    <name type="scientific">Myxozyma melibiosi</name>
    <dbReference type="NCBI Taxonomy" id="54550"/>
    <lineage>
        <taxon>Eukaryota</taxon>
        <taxon>Fungi</taxon>
        <taxon>Dikarya</taxon>
        <taxon>Ascomycota</taxon>
        <taxon>Saccharomycotina</taxon>
        <taxon>Lipomycetes</taxon>
        <taxon>Lipomycetales</taxon>
        <taxon>Lipomycetaceae</taxon>
        <taxon>Myxozyma</taxon>
    </lineage>
</organism>
<dbReference type="GO" id="GO:0016787">
    <property type="term" value="F:hydrolase activity"/>
    <property type="evidence" value="ECO:0007669"/>
    <property type="project" value="UniProtKB-KW"/>
</dbReference>
<keyword evidence="5" id="KW-0411">Iron-sulfur</keyword>
<dbReference type="Gene3D" id="3.40.50.300">
    <property type="entry name" value="P-loop containing nucleotide triphosphate hydrolases"/>
    <property type="match status" value="1"/>
</dbReference>
<gene>
    <name evidence="8" type="ORF">BZA70DRAFT_285636</name>
</gene>
<dbReference type="PANTHER" id="PTHR42961:SF2">
    <property type="entry name" value="IRON-SULFUR PROTEIN NUBPL"/>
    <property type="match status" value="1"/>
</dbReference>
<evidence type="ECO:0000256" key="5">
    <source>
        <dbReference type="ARBA" id="ARBA00023014"/>
    </source>
</evidence>
<keyword evidence="2" id="KW-0547">Nucleotide-binding</keyword>
<evidence type="ECO:0000256" key="6">
    <source>
        <dbReference type="ARBA" id="ARBA00024036"/>
    </source>
</evidence>
<comment type="similarity">
    <text evidence="6">Belongs to the Mrp/NBP35 ATP-binding proteins family.</text>
</comment>